<protein>
    <submittedName>
        <fullName evidence="2">Uncharacterized protein</fullName>
    </submittedName>
</protein>
<dbReference type="AlphaFoldDB" id="A0A8H4N802"/>
<evidence type="ECO:0000256" key="1">
    <source>
        <dbReference type="SAM" id="SignalP"/>
    </source>
</evidence>
<name>A0A8H4N802_9PEZI</name>
<feature type="signal peptide" evidence="1">
    <location>
        <begin position="1"/>
        <end position="19"/>
    </location>
</feature>
<proteinExistence type="predicted"/>
<feature type="chain" id="PRO_5034689839" evidence="1">
    <location>
        <begin position="20"/>
        <end position="195"/>
    </location>
</feature>
<keyword evidence="3" id="KW-1185">Reference proteome</keyword>
<dbReference type="EMBL" id="WWBZ02000013">
    <property type="protein sequence ID" value="KAF4310648.1"/>
    <property type="molecule type" value="Genomic_DNA"/>
</dbReference>
<comment type="caution">
    <text evidence="2">The sequence shown here is derived from an EMBL/GenBank/DDBJ whole genome shotgun (WGS) entry which is preliminary data.</text>
</comment>
<accession>A0A8H4N802</accession>
<dbReference type="OrthoDB" id="5215637at2759"/>
<gene>
    <name evidence="2" type="ORF">GTA08_BOTSDO13683</name>
</gene>
<dbReference type="Proteomes" id="UP000572817">
    <property type="component" value="Unassembled WGS sequence"/>
</dbReference>
<sequence length="195" mass="20810">MILLGLFLAVHLFTSFVAAACYFPNGTDRNANKGYEPYQPCVASDGGQASMCCRTNDGYPDTCQSDGLCRNDGFDGILWREACTDKTWTAPECIKLCIDGDMAKTDVNLTHCNDGSFCCGMTAASRACCDRGQGKWIFKGQVVDTNPSISAASLPSATFPNSSKIETASSSRAPLIAPTSASQLLEILKARGHKP</sequence>
<evidence type="ECO:0000313" key="2">
    <source>
        <dbReference type="EMBL" id="KAF4310648.1"/>
    </source>
</evidence>
<evidence type="ECO:0000313" key="3">
    <source>
        <dbReference type="Proteomes" id="UP000572817"/>
    </source>
</evidence>
<reference evidence="2" key="1">
    <citation type="submission" date="2020-04" db="EMBL/GenBank/DDBJ databases">
        <title>Genome Assembly and Annotation of Botryosphaeria dothidea sdau 11-99, a Latent Pathogen of Apple Fruit Ring Rot in China.</title>
        <authorList>
            <person name="Yu C."/>
            <person name="Diao Y."/>
            <person name="Lu Q."/>
            <person name="Zhao J."/>
            <person name="Cui S."/>
            <person name="Peng C."/>
            <person name="He B."/>
            <person name="Liu H."/>
        </authorList>
    </citation>
    <scope>NUCLEOTIDE SEQUENCE [LARGE SCALE GENOMIC DNA]</scope>
    <source>
        <strain evidence="2">Sdau11-99</strain>
    </source>
</reference>
<keyword evidence="1" id="KW-0732">Signal</keyword>
<organism evidence="2 3">
    <name type="scientific">Botryosphaeria dothidea</name>
    <dbReference type="NCBI Taxonomy" id="55169"/>
    <lineage>
        <taxon>Eukaryota</taxon>
        <taxon>Fungi</taxon>
        <taxon>Dikarya</taxon>
        <taxon>Ascomycota</taxon>
        <taxon>Pezizomycotina</taxon>
        <taxon>Dothideomycetes</taxon>
        <taxon>Dothideomycetes incertae sedis</taxon>
        <taxon>Botryosphaeriales</taxon>
        <taxon>Botryosphaeriaceae</taxon>
        <taxon>Botryosphaeria</taxon>
    </lineage>
</organism>